<dbReference type="CDD" id="cd06848">
    <property type="entry name" value="GCS_H"/>
    <property type="match status" value="1"/>
</dbReference>
<dbReference type="InterPro" id="IPR011053">
    <property type="entry name" value="Single_hybrid_motif"/>
</dbReference>
<dbReference type="InterPro" id="IPR033753">
    <property type="entry name" value="GCV_H/Fam206"/>
</dbReference>
<reference evidence="4" key="1">
    <citation type="submission" date="2018-06" db="EMBL/GenBank/DDBJ databases">
        <authorList>
            <person name="Zhirakovskaya E."/>
        </authorList>
    </citation>
    <scope>NUCLEOTIDE SEQUENCE</scope>
</reference>
<dbReference type="PANTHER" id="PTHR11715">
    <property type="entry name" value="GLYCINE CLEAVAGE SYSTEM H PROTEIN"/>
    <property type="match status" value="1"/>
</dbReference>
<evidence type="ECO:0000256" key="2">
    <source>
        <dbReference type="ARBA" id="ARBA00022823"/>
    </source>
</evidence>
<dbReference type="GO" id="GO:0009249">
    <property type="term" value="P:protein lipoylation"/>
    <property type="evidence" value="ECO:0007669"/>
    <property type="project" value="TreeGrafter"/>
</dbReference>
<accession>A0A3B0ZST4</accession>
<dbReference type="NCBIfam" id="NF002270">
    <property type="entry name" value="PRK01202.1"/>
    <property type="match status" value="1"/>
</dbReference>
<evidence type="ECO:0000313" key="4">
    <source>
        <dbReference type="EMBL" id="VAW84494.1"/>
    </source>
</evidence>
<dbReference type="SUPFAM" id="SSF51230">
    <property type="entry name" value="Single hybrid motif"/>
    <property type="match status" value="1"/>
</dbReference>
<dbReference type="GO" id="GO:0005829">
    <property type="term" value="C:cytosol"/>
    <property type="evidence" value="ECO:0007669"/>
    <property type="project" value="TreeGrafter"/>
</dbReference>
<dbReference type="InterPro" id="IPR017453">
    <property type="entry name" value="GCV_H_sub"/>
</dbReference>
<dbReference type="EMBL" id="UOFO01000046">
    <property type="protein sequence ID" value="VAW84494.1"/>
    <property type="molecule type" value="Genomic_DNA"/>
</dbReference>
<dbReference type="PROSITE" id="PS50968">
    <property type="entry name" value="BIOTINYL_LIPOYL"/>
    <property type="match status" value="1"/>
</dbReference>
<evidence type="ECO:0000259" key="3">
    <source>
        <dbReference type="PROSITE" id="PS50968"/>
    </source>
</evidence>
<dbReference type="NCBIfam" id="TIGR00527">
    <property type="entry name" value="gcvH"/>
    <property type="match status" value="1"/>
</dbReference>
<dbReference type="GO" id="GO:0019464">
    <property type="term" value="P:glycine decarboxylation via glycine cleavage system"/>
    <property type="evidence" value="ECO:0007669"/>
    <property type="project" value="InterPro"/>
</dbReference>
<gene>
    <name evidence="4" type="ORF">MNBD_GAMMA16-1626</name>
</gene>
<dbReference type="PROSITE" id="PS00189">
    <property type="entry name" value="LIPOYL"/>
    <property type="match status" value="1"/>
</dbReference>
<dbReference type="GO" id="GO:0005960">
    <property type="term" value="C:glycine cleavage complex"/>
    <property type="evidence" value="ECO:0007669"/>
    <property type="project" value="InterPro"/>
</dbReference>
<sequence length="129" mass="14180">MNNIPSHLKYTDSHEWSELLDDGTVRIGITDHAQDSLGDMVFVELPEMGREVAAAEECAVVESVKAASDLYSPIAGEIMAVNTQLEDSPELINQSAFQDGWIFLIKPKDVSELDKLLDANAYADLVRVS</sequence>
<proteinExistence type="inferred from homology"/>
<dbReference type="Gene3D" id="2.40.50.100">
    <property type="match status" value="1"/>
</dbReference>
<keyword evidence="2" id="KW-0450">Lipoyl</keyword>
<comment type="similarity">
    <text evidence="1">Belongs to the GcvH family.</text>
</comment>
<dbReference type="PANTHER" id="PTHR11715:SF3">
    <property type="entry name" value="GLYCINE CLEAVAGE SYSTEM H PROTEIN-RELATED"/>
    <property type="match status" value="1"/>
</dbReference>
<organism evidence="4">
    <name type="scientific">hydrothermal vent metagenome</name>
    <dbReference type="NCBI Taxonomy" id="652676"/>
    <lineage>
        <taxon>unclassified sequences</taxon>
        <taxon>metagenomes</taxon>
        <taxon>ecological metagenomes</taxon>
    </lineage>
</organism>
<dbReference type="InterPro" id="IPR002930">
    <property type="entry name" value="GCV_H"/>
</dbReference>
<dbReference type="InterPro" id="IPR000089">
    <property type="entry name" value="Biotin_lipoyl"/>
</dbReference>
<name>A0A3B0ZST4_9ZZZZ</name>
<dbReference type="Pfam" id="PF01597">
    <property type="entry name" value="GCV_H"/>
    <property type="match status" value="1"/>
</dbReference>
<evidence type="ECO:0000256" key="1">
    <source>
        <dbReference type="ARBA" id="ARBA00009249"/>
    </source>
</evidence>
<dbReference type="AlphaFoldDB" id="A0A3B0ZST4"/>
<protein>
    <submittedName>
        <fullName evidence="4">Glycine cleavage system H protein</fullName>
    </submittedName>
</protein>
<dbReference type="HAMAP" id="MF_00272">
    <property type="entry name" value="GcvH"/>
    <property type="match status" value="1"/>
</dbReference>
<dbReference type="InterPro" id="IPR003016">
    <property type="entry name" value="2-oxoA_DH_lipoyl-BS"/>
</dbReference>
<feature type="domain" description="Lipoyl-binding" evidence="3">
    <location>
        <begin position="24"/>
        <end position="106"/>
    </location>
</feature>